<keyword evidence="2" id="KW-0812">Transmembrane</keyword>
<evidence type="ECO:0000313" key="3">
    <source>
        <dbReference type="EMBL" id="CUS08355.1"/>
    </source>
</evidence>
<dbReference type="EMBL" id="LN891137">
    <property type="protein sequence ID" value="CUS08355.1"/>
    <property type="molecule type" value="Genomic_DNA"/>
</dbReference>
<protein>
    <submittedName>
        <fullName evidence="3">Uncharacterized protein</fullName>
    </submittedName>
</protein>
<keyword evidence="2" id="KW-0472">Membrane</keyword>
<evidence type="ECO:0000313" key="4">
    <source>
        <dbReference type="Proteomes" id="UP001412239"/>
    </source>
</evidence>
<organism evidence="3 4">
    <name type="scientific">Tuber aestivum</name>
    <name type="common">summer truffle</name>
    <dbReference type="NCBI Taxonomy" id="59557"/>
    <lineage>
        <taxon>Eukaryota</taxon>
        <taxon>Fungi</taxon>
        <taxon>Dikarya</taxon>
        <taxon>Ascomycota</taxon>
        <taxon>Pezizomycotina</taxon>
        <taxon>Pezizomycetes</taxon>
        <taxon>Pezizales</taxon>
        <taxon>Tuberaceae</taxon>
        <taxon>Tuber</taxon>
    </lineage>
</organism>
<dbReference type="Proteomes" id="UP001412239">
    <property type="component" value="Unassembled WGS sequence"/>
</dbReference>
<feature type="transmembrane region" description="Helical" evidence="2">
    <location>
        <begin position="577"/>
        <end position="600"/>
    </location>
</feature>
<dbReference type="AlphaFoldDB" id="A0A292PNT5"/>
<keyword evidence="4" id="KW-1185">Reference proteome</keyword>
<name>A0A292PNT5_9PEZI</name>
<reference evidence="3" key="1">
    <citation type="submission" date="2015-10" db="EMBL/GenBank/DDBJ databases">
        <authorList>
            <person name="Regsiter A."/>
            <person name="william w."/>
        </authorList>
    </citation>
    <scope>NUCLEOTIDE SEQUENCE</scope>
    <source>
        <strain evidence="3">Montdore</strain>
    </source>
</reference>
<gene>
    <name evidence="3" type="ORF">GSTUAT00007559001</name>
</gene>
<evidence type="ECO:0000256" key="1">
    <source>
        <dbReference type="SAM" id="MobiDB-lite"/>
    </source>
</evidence>
<dbReference type="PANTHER" id="PTHR35041:SF3">
    <property type="entry name" value="FORMYLMETHIONINE DEFORMYLASE-LIKE PROTEIN"/>
    <property type="match status" value="1"/>
</dbReference>
<keyword evidence="2" id="KW-1133">Transmembrane helix</keyword>
<proteinExistence type="predicted"/>
<feature type="transmembrane region" description="Helical" evidence="2">
    <location>
        <begin position="136"/>
        <end position="153"/>
    </location>
</feature>
<dbReference type="PANTHER" id="PTHR35041">
    <property type="entry name" value="MEDIATOR OF RNA POLYMERASE II TRANSCRIPTION SUBUNIT 1"/>
    <property type="match status" value="1"/>
</dbReference>
<evidence type="ECO:0000256" key="2">
    <source>
        <dbReference type="SAM" id="Phobius"/>
    </source>
</evidence>
<feature type="region of interest" description="Disordered" evidence="1">
    <location>
        <begin position="693"/>
        <end position="722"/>
    </location>
</feature>
<feature type="transmembrane region" description="Helical" evidence="2">
    <location>
        <begin position="90"/>
        <end position="116"/>
    </location>
</feature>
<sequence length="722" mass="80982">MAYRSRAEAYEPYDERVSAFSSPYTPSAEFFPSPASPEQPTRKGAYTSVPVRNISEASTMHPRGRMGTTMEDILDRSKSREQQVLWGTKIHWFIPTAMMCLLIAGILGAMGHHLFYASLQGKQAEDQLMKVRYGTVLAYFTKASLVGSVVLAYRQRIWHTMRRKAITLKGIDHLFAVVEDPTSFASKEIYFKAKLATAMAMATWYDAEKLIPIASMLSPAALTAQLTEVVSPNTTCTVPVLNFTAENTANWREPKKGRFGHSLSFFNTTPPPPRNGPVWFDQPSFVARKLQVLATLSGKPIQITTPCSNHNCTWKASFQAPWYNCTSKKQAEVALEMPKFINYTFDDLAPVGNKIYFAGSDAEEYARPQPGYSNETLDKQGTFENEPAIWFGYIYQTKRLANDSGVVLPPNSKPPTAWEREIQRHVMRCELQKANYSINFSFVNNVQSSNVSVSGGKPVFTPPTGSTSFGPLDPGYKEFLAYHSLGLLVRQVVHGYVNKTNSTEPPVTSTTLSQTRLLSQETSFTVPNFKAEFQKFFEEIVVTLLSEPYLEIGATEVVPCRMTRFENIFFYEMQGLWIGYAISAAIALLSIITGGVSIYWNGITSDTLFSKILVTTRNRTLDKLVKQYEGVCLGGDPFPRELEQMQLRFGVIDERETDDDRTKHAAFGTVEETIPILRGDSYKRLAAQGSHYQSSRSWTSGSPRAERFSESFQMDTRYAGPI</sequence>
<feature type="compositionally biased region" description="Polar residues" evidence="1">
    <location>
        <begin position="693"/>
        <end position="702"/>
    </location>
</feature>
<accession>A0A292PNT5</accession>